<accession>A0ABW1TUG3</accession>
<keyword evidence="3" id="KW-1185">Reference proteome</keyword>
<sequence>MGHESKQPTWQGTHEQPAGRSLGAGIHDFNQQCLRILRCTAMAMANSPGGLRFKAGTRPWLEGLAGGGQAQAGLPTASD</sequence>
<comment type="caution">
    <text evidence="2">The sequence shown here is derived from an EMBL/GenBank/DDBJ whole genome shotgun (WGS) entry which is preliminary data.</text>
</comment>
<organism evidence="2 3">
    <name type="scientific">Polaromonas aquatica</name>
    <dbReference type="NCBI Taxonomy" id="332657"/>
    <lineage>
        <taxon>Bacteria</taxon>
        <taxon>Pseudomonadati</taxon>
        <taxon>Pseudomonadota</taxon>
        <taxon>Betaproteobacteria</taxon>
        <taxon>Burkholderiales</taxon>
        <taxon>Comamonadaceae</taxon>
        <taxon>Polaromonas</taxon>
    </lineage>
</organism>
<dbReference type="EMBL" id="JBHSRS010000013">
    <property type="protein sequence ID" value="MFC6280559.1"/>
    <property type="molecule type" value="Genomic_DNA"/>
</dbReference>
<evidence type="ECO:0000256" key="1">
    <source>
        <dbReference type="SAM" id="MobiDB-lite"/>
    </source>
</evidence>
<dbReference type="RefSeq" id="WP_371437798.1">
    <property type="nucleotide sequence ID" value="NZ_JBHSRS010000013.1"/>
</dbReference>
<name>A0ABW1TUG3_9BURK</name>
<evidence type="ECO:0000313" key="2">
    <source>
        <dbReference type="EMBL" id="MFC6280559.1"/>
    </source>
</evidence>
<reference evidence="3" key="1">
    <citation type="journal article" date="2019" name="Int. J. Syst. Evol. Microbiol.">
        <title>The Global Catalogue of Microorganisms (GCM) 10K type strain sequencing project: providing services to taxonomists for standard genome sequencing and annotation.</title>
        <authorList>
            <consortium name="The Broad Institute Genomics Platform"/>
            <consortium name="The Broad Institute Genome Sequencing Center for Infectious Disease"/>
            <person name="Wu L."/>
            <person name="Ma J."/>
        </authorList>
    </citation>
    <scope>NUCLEOTIDE SEQUENCE [LARGE SCALE GENOMIC DNA]</scope>
    <source>
        <strain evidence="3">CCUG 39402</strain>
    </source>
</reference>
<feature type="region of interest" description="Disordered" evidence="1">
    <location>
        <begin position="1"/>
        <end position="24"/>
    </location>
</feature>
<proteinExistence type="predicted"/>
<gene>
    <name evidence="2" type="ORF">ACFQND_04865</name>
</gene>
<evidence type="ECO:0000313" key="3">
    <source>
        <dbReference type="Proteomes" id="UP001596270"/>
    </source>
</evidence>
<protein>
    <submittedName>
        <fullName evidence="2">Uncharacterized protein</fullName>
    </submittedName>
</protein>
<dbReference type="Proteomes" id="UP001596270">
    <property type="component" value="Unassembled WGS sequence"/>
</dbReference>